<feature type="transmembrane region" description="Helical" evidence="1">
    <location>
        <begin position="7"/>
        <end position="30"/>
    </location>
</feature>
<sequence length="71" mass="8466">MMKKIRFWICAIFAYCLFFRLTLILCAMTLEKVIVDLFLLNTLVMLILVSLPFMFTGLAMWCLRRYFPGLF</sequence>
<dbReference type="Proteomes" id="UP000284178">
    <property type="component" value="Unassembled WGS sequence"/>
</dbReference>
<gene>
    <name evidence="2" type="ORF">DWY25_08575</name>
</gene>
<evidence type="ECO:0000313" key="2">
    <source>
        <dbReference type="EMBL" id="RGR74124.1"/>
    </source>
</evidence>
<protein>
    <submittedName>
        <fullName evidence="2">Uncharacterized protein</fullName>
    </submittedName>
</protein>
<keyword evidence="3" id="KW-1185">Reference proteome</keyword>
<dbReference type="AlphaFoldDB" id="A0A412G123"/>
<name>A0A412G123_9FIRM</name>
<dbReference type="EMBL" id="QRUP01000009">
    <property type="protein sequence ID" value="RGR74124.1"/>
    <property type="molecule type" value="Genomic_DNA"/>
</dbReference>
<comment type="caution">
    <text evidence="2">The sequence shown here is derived from an EMBL/GenBank/DDBJ whole genome shotgun (WGS) entry which is preliminary data.</text>
</comment>
<evidence type="ECO:0000313" key="3">
    <source>
        <dbReference type="Proteomes" id="UP000284178"/>
    </source>
</evidence>
<organism evidence="2 3">
    <name type="scientific">Holdemania filiformis</name>
    <dbReference type="NCBI Taxonomy" id="61171"/>
    <lineage>
        <taxon>Bacteria</taxon>
        <taxon>Bacillati</taxon>
        <taxon>Bacillota</taxon>
        <taxon>Erysipelotrichia</taxon>
        <taxon>Erysipelotrichales</taxon>
        <taxon>Erysipelotrichaceae</taxon>
        <taxon>Holdemania</taxon>
    </lineage>
</organism>
<feature type="transmembrane region" description="Helical" evidence="1">
    <location>
        <begin position="42"/>
        <end position="63"/>
    </location>
</feature>
<keyword evidence="1" id="KW-0472">Membrane</keyword>
<keyword evidence="1" id="KW-0812">Transmembrane</keyword>
<keyword evidence="1" id="KW-1133">Transmembrane helix</keyword>
<accession>A0A412G123</accession>
<proteinExistence type="predicted"/>
<reference evidence="2 3" key="1">
    <citation type="submission" date="2018-08" db="EMBL/GenBank/DDBJ databases">
        <title>A genome reference for cultivated species of the human gut microbiota.</title>
        <authorList>
            <person name="Zou Y."/>
            <person name="Xue W."/>
            <person name="Luo G."/>
        </authorList>
    </citation>
    <scope>NUCLEOTIDE SEQUENCE [LARGE SCALE GENOMIC DNA]</scope>
    <source>
        <strain evidence="2 3">AF24-29</strain>
    </source>
</reference>
<evidence type="ECO:0000256" key="1">
    <source>
        <dbReference type="SAM" id="Phobius"/>
    </source>
</evidence>